<proteinExistence type="predicted"/>
<dbReference type="GeneID" id="14923261"/>
<dbReference type="RefSeq" id="XP_004367584.1">
    <property type="nucleotide sequence ID" value="XM_004367527.1"/>
</dbReference>
<gene>
    <name evidence="1" type="ORF">ACA1_252840</name>
</gene>
<dbReference type="KEGG" id="acan:ACA1_252840"/>
<dbReference type="VEuPathDB" id="AmoebaDB:ACA1_252840"/>
<name>L8HC49_ACACF</name>
<organism evidence="1 2">
    <name type="scientific">Acanthamoeba castellanii (strain ATCC 30010 / Neff)</name>
    <dbReference type="NCBI Taxonomy" id="1257118"/>
    <lineage>
        <taxon>Eukaryota</taxon>
        <taxon>Amoebozoa</taxon>
        <taxon>Discosea</taxon>
        <taxon>Longamoebia</taxon>
        <taxon>Centramoebida</taxon>
        <taxon>Acanthamoebidae</taxon>
        <taxon>Acanthamoeba</taxon>
    </lineage>
</organism>
<keyword evidence="2" id="KW-1185">Reference proteome</keyword>
<dbReference type="AlphaFoldDB" id="L8HC49"/>
<reference evidence="1 2" key="1">
    <citation type="journal article" date="2013" name="Genome Biol.">
        <title>Genome of Acanthamoeba castellanii highlights extensive lateral gene transfer and early evolution of tyrosine kinase signaling.</title>
        <authorList>
            <person name="Clarke M."/>
            <person name="Lohan A.J."/>
            <person name="Liu B."/>
            <person name="Lagkouvardos I."/>
            <person name="Roy S."/>
            <person name="Zafar N."/>
            <person name="Bertelli C."/>
            <person name="Schilde C."/>
            <person name="Kianianmomeni A."/>
            <person name="Burglin T.R."/>
            <person name="Frech C."/>
            <person name="Turcotte B."/>
            <person name="Kopec K.O."/>
            <person name="Synnott J.M."/>
            <person name="Choo C."/>
            <person name="Paponov I."/>
            <person name="Finkler A."/>
            <person name="Soon Heng Tan C."/>
            <person name="Hutchins A.P."/>
            <person name="Weinmeier T."/>
            <person name="Rattei T."/>
            <person name="Chu J.S."/>
            <person name="Gimenez G."/>
            <person name="Irimia M."/>
            <person name="Rigden D.J."/>
            <person name="Fitzpatrick D.A."/>
            <person name="Lorenzo-Morales J."/>
            <person name="Bateman A."/>
            <person name="Chiu C.H."/>
            <person name="Tang P."/>
            <person name="Hegemann P."/>
            <person name="Fromm H."/>
            <person name="Raoult D."/>
            <person name="Greub G."/>
            <person name="Miranda-Saavedra D."/>
            <person name="Chen N."/>
            <person name="Nash P."/>
            <person name="Ginger M.L."/>
            <person name="Horn M."/>
            <person name="Schaap P."/>
            <person name="Caler L."/>
            <person name="Loftus B."/>
        </authorList>
    </citation>
    <scope>NUCLEOTIDE SEQUENCE [LARGE SCALE GENOMIC DNA]</scope>
    <source>
        <strain evidence="1 2">Neff</strain>
    </source>
</reference>
<evidence type="ECO:0000313" key="1">
    <source>
        <dbReference type="EMBL" id="ELR22328.1"/>
    </source>
</evidence>
<sequence>MAETESTTPDTGPPLPLVELCLRSVEGLVLHRPQELPAVAACLGVLPRSSVSQFVESLLLKSMTGLYPLPRFESFFWKWGNLRGRVCAEGCPSKVPVPFRMRDQVAQKLMKRKRGTSIGPDLAWCERDDLTRCFNCGCTIWDMGEYRKGMTNDEVDDVESGAFGNFNFLFIHYLLLCLRPRLPRVWSAYVQALSCALLVLWQEARLRALPSTSALADEVGLCWDCQDQDRA</sequence>
<evidence type="ECO:0000313" key="2">
    <source>
        <dbReference type="Proteomes" id="UP000011083"/>
    </source>
</evidence>
<protein>
    <submittedName>
        <fullName evidence="1">Uncharacterized protein</fullName>
    </submittedName>
</protein>
<dbReference type="Proteomes" id="UP000011083">
    <property type="component" value="Unassembled WGS sequence"/>
</dbReference>
<accession>L8HC49</accession>
<dbReference type="EMBL" id="KB007885">
    <property type="protein sequence ID" value="ELR22328.1"/>
    <property type="molecule type" value="Genomic_DNA"/>
</dbReference>